<evidence type="ECO:0000313" key="3">
    <source>
        <dbReference type="EMBL" id="SUE33975.1"/>
    </source>
</evidence>
<reference evidence="3 4" key="1">
    <citation type="submission" date="2018-06" db="EMBL/GenBank/DDBJ databases">
        <authorList>
            <consortium name="Pathogen Informatics"/>
            <person name="Doyle S."/>
        </authorList>
    </citation>
    <scope>NUCLEOTIDE SEQUENCE [LARGE SCALE GENOMIC DNA]</scope>
    <source>
        <strain evidence="3 4">NCTC11190</strain>
    </source>
</reference>
<dbReference type="STRING" id="880526.GCA_000427365_00253"/>
<dbReference type="GO" id="GO:0048038">
    <property type="term" value="F:quinone binding"/>
    <property type="evidence" value="ECO:0007669"/>
    <property type="project" value="InterPro"/>
</dbReference>
<dbReference type="AlphaFoldDB" id="A0A379MR11"/>
<dbReference type="GO" id="GO:0051287">
    <property type="term" value="F:NAD binding"/>
    <property type="evidence" value="ECO:0007669"/>
    <property type="project" value="InterPro"/>
</dbReference>
<feature type="domain" description="NADH-quinone oxidoreductase subunit D" evidence="2">
    <location>
        <begin position="278"/>
        <end position="441"/>
    </location>
</feature>
<dbReference type="SUPFAM" id="SSF56762">
    <property type="entry name" value="HydB/Nqo4-like"/>
    <property type="match status" value="1"/>
</dbReference>
<evidence type="ECO:0000256" key="1">
    <source>
        <dbReference type="ARBA" id="ARBA00023002"/>
    </source>
</evidence>
<keyword evidence="4" id="KW-1185">Reference proteome</keyword>
<name>A0A379MR11_9BACT</name>
<proteinExistence type="predicted"/>
<dbReference type="Gene3D" id="1.10.645.10">
    <property type="entry name" value="Cytochrome-c3 Hydrogenase, chain B"/>
    <property type="match status" value="1"/>
</dbReference>
<keyword evidence="1" id="KW-0560">Oxidoreductase</keyword>
<evidence type="ECO:0000313" key="4">
    <source>
        <dbReference type="Proteomes" id="UP000255233"/>
    </source>
</evidence>
<dbReference type="InterPro" id="IPR029014">
    <property type="entry name" value="NiFe-Hase_large"/>
</dbReference>
<dbReference type="InterPro" id="IPR037232">
    <property type="entry name" value="NADH_quin_OxRdtase_su_C/D-like"/>
</dbReference>
<accession>A0A379MR11</accession>
<protein>
    <submittedName>
        <fullName evidence="3">Hydrogenase-3 component E</fullName>
    </submittedName>
</protein>
<dbReference type="EMBL" id="UGVL01000001">
    <property type="protein sequence ID" value="SUE33975.1"/>
    <property type="molecule type" value="Genomic_DNA"/>
</dbReference>
<sequence length="530" mass="58422">MMEHNTLDRWFSCRPGQTGGTGRIALAEVPMLPYPTFAADMRVLLSEKDGTPREGNRCVAYFAVRDAAGGDLIFYALVACDATGEVLAAGHVLDYYQEGFPESLAKDIPAMHVYEREIAELHGVHFTGAPWDKPLRYPYNRHHRDDSIDTYPFYSIDSRELHEVHVGPVHAGIIEPGAFRFLCDGERIVHLEIALGYQHRGVESLVAGTRNRLRQILLGESIAGDTAIGHATAMAGILESGAAFGWQGSELVRCERAVALEMERLAVHIGDTAALCMDIAYQTGHVACEALRTLVINAMQGWCGNRFGKGLVRPFGANHRLTLERAKQIETTLTEVIGRYRTVGRDLLSTPSVLARLEGICPVTRRQALRVGAVGPAARMAGIRRDTRLAYNFYPLAEFEPVVVDAEADGGNGDLLSRLKIRLREAEVSCAMVMAGCKELAGRWFEEYPAPDYGRPLARESLVFSLVEGWRGEICHVALTDAEGEVSAYKVYDPSLHNWMMLALSVRGAQISDFPVSNKSFNLSYCGHDL</sequence>
<gene>
    <name evidence="3" type="primary">hycE</name>
    <name evidence="3" type="ORF">NCTC11190_01192</name>
</gene>
<dbReference type="PANTHER" id="PTHR43485:SF1">
    <property type="entry name" value="FORMATE HYDROGENLYASE SUBUNIT 5-RELATED"/>
    <property type="match status" value="1"/>
</dbReference>
<dbReference type="InterPro" id="IPR052197">
    <property type="entry name" value="ComplexI_49kDa-like"/>
</dbReference>
<organism evidence="3 4">
    <name type="scientific">Rikenella microfusus</name>
    <dbReference type="NCBI Taxonomy" id="28139"/>
    <lineage>
        <taxon>Bacteria</taxon>
        <taxon>Pseudomonadati</taxon>
        <taxon>Bacteroidota</taxon>
        <taxon>Bacteroidia</taxon>
        <taxon>Bacteroidales</taxon>
        <taxon>Rikenellaceae</taxon>
        <taxon>Rikenella</taxon>
    </lineage>
</organism>
<dbReference type="PANTHER" id="PTHR43485">
    <property type="entry name" value="HYDROGENASE-4 COMPONENT G"/>
    <property type="match status" value="1"/>
</dbReference>
<dbReference type="GO" id="GO:0016651">
    <property type="term" value="F:oxidoreductase activity, acting on NAD(P)H"/>
    <property type="evidence" value="ECO:0007669"/>
    <property type="project" value="InterPro"/>
</dbReference>
<dbReference type="Pfam" id="PF00346">
    <property type="entry name" value="Complex1_49kDa"/>
    <property type="match status" value="1"/>
</dbReference>
<dbReference type="InterPro" id="IPR001135">
    <property type="entry name" value="NADH_Q_OxRdtase_suD"/>
</dbReference>
<dbReference type="SUPFAM" id="SSF143243">
    <property type="entry name" value="Nqo5-like"/>
    <property type="match status" value="1"/>
</dbReference>
<dbReference type="Proteomes" id="UP000255233">
    <property type="component" value="Unassembled WGS sequence"/>
</dbReference>
<evidence type="ECO:0000259" key="2">
    <source>
        <dbReference type="Pfam" id="PF00346"/>
    </source>
</evidence>